<accession>A0A9P6CHE9</accession>
<dbReference type="PANTHER" id="PTHR10165:SF35">
    <property type="entry name" value="RE23632P"/>
    <property type="match status" value="1"/>
</dbReference>
<dbReference type="InterPro" id="IPR000326">
    <property type="entry name" value="PAP2/HPO"/>
</dbReference>
<feature type="transmembrane region" description="Helical" evidence="7">
    <location>
        <begin position="262"/>
        <end position="281"/>
    </location>
</feature>
<feature type="transmembrane region" description="Helical" evidence="7">
    <location>
        <begin position="231"/>
        <end position="250"/>
    </location>
</feature>
<feature type="domain" description="Phosphatidic acid phosphatase type 2/haloperoxidase" evidence="8">
    <location>
        <begin position="133"/>
        <end position="277"/>
    </location>
</feature>
<gene>
    <name evidence="9" type="ORF">BDZ94DRAFT_1319614</name>
</gene>
<comment type="subcellular location">
    <subcellularLocation>
        <location evidence="1">Membrane</location>
        <topology evidence="1">Multi-pass membrane protein</topology>
    </subcellularLocation>
</comment>
<keyword evidence="10" id="KW-1185">Reference proteome</keyword>
<comment type="similarity">
    <text evidence="2">Belongs to the PA-phosphatase related phosphoesterase family.</text>
</comment>
<protein>
    <submittedName>
        <fullName evidence="9">Phosphatidic acid phosphatase type 2/haloperoxidase</fullName>
    </submittedName>
</protein>
<evidence type="ECO:0000256" key="1">
    <source>
        <dbReference type="ARBA" id="ARBA00004141"/>
    </source>
</evidence>
<reference evidence="9" key="1">
    <citation type="submission" date="2020-11" db="EMBL/GenBank/DDBJ databases">
        <authorList>
            <consortium name="DOE Joint Genome Institute"/>
            <person name="Ahrendt S."/>
            <person name="Riley R."/>
            <person name="Andreopoulos W."/>
            <person name="Labutti K."/>
            <person name="Pangilinan J."/>
            <person name="Ruiz-Duenas F.J."/>
            <person name="Barrasa J.M."/>
            <person name="Sanchez-Garcia M."/>
            <person name="Camarero S."/>
            <person name="Miyauchi S."/>
            <person name="Serrano A."/>
            <person name="Linde D."/>
            <person name="Babiker R."/>
            <person name="Drula E."/>
            <person name="Ayuso-Fernandez I."/>
            <person name="Pacheco R."/>
            <person name="Padilla G."/>
            <person name="Ferreira P."/>
            <person name="Barriuso J."/>
            <person name="Kellner H."/>
            <person name="Castanera R."/>
            <person name="Alfaro M."/>
            <person name="Ramirez L."/>
            <person name="Pisabarro A.G."/>
            <person name="Kuo A."/>
            <person name="Tritt A."/>
            <person name="Lipzen A."/>
            <person name="He G."/>
            <person name="Yan M."/>
            <person name="Ng V."/>
            <person name="Cullen D."/>
            <person name="Martin F."/>
            <person name="Rosso M.-N."/>
            <person name="Henrissat B."/>
            <person name="Hibbett D."/>
            <person name="Martinez A.T."/>
            <person name="Grigoriev I.V."/>
        </authorList>
    </citation>
    <scope>NUCLEOTIDE SEQUENCE</scope>
    <source>
        <strain evidence="9">CBS 247.69</strain>
    </source>
</reference>
<dbReference type="Proteomes" id="UP000807353">
    <property type="component" value="Unassembled WGS sequence"/>
</dbReference>
<evidence type="ECO:0000313" key="9">
    <source>
        <dbReference type="EMBL" id="KAF9466356.1"/>
    </source>
</evidence>
<dbReference type="Pfam" id="PF01569">
    <property type="entry name" value="PAP2"/>
    <property type="match status" value="1"/>
</dbReference>
<feature type="transmembrane region" description="Helical" evidence="7">
    <location>
        <begin position="101"/>
        <end position="122"/>
    </location>
</feature>
<dbReference type="GO" id="GO:0016020">
    <property type="term" value="C:membrane"/>
    <property type="evidence" value="ECO:0007669"/>
    <property type="project" value="UniProtKB-SubCell"/>
</dbReference>
<name>A0A9P6CHE9_9AGAR</name>
<feature type="compositionally biased region" description="Low complexity" evidence="6">
    <location>
        <begin position="328"/>
        <end position="344"/>
    </location>
</feature>
<evidence type="ECO:0000259" key="8">
    <source>
        <dbReference type="SMART" id="SM00014"/>
    </source>
</evidence>
<comment type="caution">
    <text evidence="9">The sequence shown here is derived from an EMBL/GenBank/DDBJ whole genome shotgun (WGS) entry which is preliminary data.</text>
</comment>
<dbReference type="GO" id="GO:0046839">
    <property type="term" value="P:phospholipid dephosphorylation"/>
    <property type="evidence" value="ECO:0007669"/>
    <property type="project" value="TreeGrafter"/>
</dbReference>
<dbReference type="PANTHER" id="PTHR10165">
    <property type="entry name" value="LIPID PHOSPHATE PHOSPHATASE"/>
    <property type="match status" value="1"/>
</dbReference>
<feature type="region of interest" description="Disordered" evidence="6">
    <location>
        <begin position="307"/>
        <end position="434"/>
    </location>
</feature>
<evidence type="ECO:0000256" key="4">
    <source>
        <dbReference type="ARBA" id="ARBA00022989"/>
    </source>
</evidence>
<feature type="region of interest" description="Disordered" evidence="6">
    <location>
        <begin position="1"/>
        <end position="21"/>
    </location>
</feature>
<dbReference type="InterPro" id="IPR043216">
    <property type="entry name" value="PAP-like"/>
</dbReference>
<evidence type="ECO:0000256" key="7">
    <source>
        <dbReference type="SAM" id="Phobius"/>
    </source>
</evidence>
<dbReference type="EMBL" id="MU150242">
    <property type="protein sequence ID" value="KAF9466356.1"/>
    <property type="molecule type" value="Genomic_DNA"/>
</dbReference>
<dbReference type="Gene3D" id="1.20.144.10">
    <property type="entry name" value="Phosphatidic acid phosphatase type 2/haloperoxidase"/>
    <property type="match status" value="1"/>
</dbReference>
<feature type="transmembrane region" description="Helical" evidence="7">
    <location>
        <begin position="51"/>
        <end position="71"/>
    </location>
</feature>
<dbReference type="GO" id="GO:0008195">
    <property type="term" value="F:phosphatidate phosphatase activity"/>
    <property type="evidence" value="ECO:0007669"/>
    <property type="project" value="TreeGrafter"/>
</dbReference>
<feature type="compositionally biased region" description="Polar residues" evidence="6">
    <location>
        <begin position="415"/>
        <end position="425"/>
    </location>
</feature>
<feature type="transmembrane region" description="Helical" evidence="7">
    <location>
        <begin position="134"/>
        <end position="154"/>
    </location>
</feature>
<evidence type="ECO:0000256" key="3">
    <source>
        <dbReference type="ARBA" id="ARBA00022692"/>
    </source>
</evidence>
<dbReference type="AlphaFoldDB" id="A0A9P6CHE9"/>
<keyword evidence="4 7" id="KW-1133">Transmembrane helix</keyword>
<evidence type="ECO:0000313" key="10">
    <source>
        <dbReference type="Proteomes" id="UP000807353"/>
    </source>
</evidence>
<proteinExistence type="inferred from homology"/>
<keyword evidence="3 7" id="KW-0812">Transmembrane</keyword>
<keyword evidence="5 7" id="KW-0472">Membrane</keyword>
<evidence type="ECO:0000256" key="6">
    <source>
        <dbReference type="SAM" id="MobiDB-lite"/>
    </source>
</evidence>
<dbReference type="CDD" id="cd03390">
    <property type="entry name" value="PAP2_containing_1_like"/>
    <property type="match status" value="1"/>
</dbReference>
<dbReference type="SUPFAM" id="SSF48317">
    <property type="entry name" value="Acid phosphatase/Vanadium-dependent haloperoxidase"/>
    <property type="match status" value="1"/>
</dbReference>
<dbReference type="GO" id="GO:0006644">
    <property type="term" value="P:phospholipid metabolic process"/>
    <property type="evidence" value="ECO:0007669"/>
    <property type="project" value="InterPro"/>
</dbReference>
<evidence type="ECO:0000256" key="5">
    <source>
        <dbReference type="ARBA" id="ARBA00023136"/>
    </source>
</evidence>
<dbReference type="SMART" id="SM00014">
    <property type="entry name" value="acidPPc"/>
    <property type="match status" value="1"/>
</dbReference>
<feature type="transmembrane region" description="Helical" evidence="7">
    <location>
        <begin position="199"/>
        <end position="219"/>
    </location>
</feature>
<dbReference type="FunFam" id="1.20.144.10:FF:000017">
    <property type="entry name" value="Diacylglycerol pyrophosphate phosphatase 1"/>
    <property type="match status" value="1"/>
</dbReference>
<dbReference type="InterPro" id="IPR036938">
    <property type="entry name" value="PAP2/HPO_sf"/>
</dbReference>
<organism evidence="9 10">
    <name type="scientific">Collybia nuda</name>
    <dbReference type="NCBI Taxonomy" id="64659"/>
    <lineage>
        <taxon>Eukaryota</taxon>
        <taxon>Fungi</taxon>
        <taxon>Dikarya</taxon>
        <taxon>Basidiomycota</taxon>
        <taxon>Agaricomycotina</taxon>
        <taxon>Agaricomycetes</taxon>
        <taxon>Agaricomycetidae</taxon>
        <taxon>Agaricales</taxon>
        <taxon>Tricholomatineae</taxon>
        <taxon>Clitocybaceae</taxon>
        <taxon>Collybia</taxon>
    </lineage>
</organism>
<evidence type="ECO:0000256" key="2">
    <source>
        <dbReference type="ARBA" id="ARBA00008816"/>
    </source>
</evidence>
<sequence length="434" mass="48599">MSYARLVDPPPLSSSPQPLSQSIPMKSFFLRPSEPGRERAPVTPTRRRKLLLSYLPDWILTIALAAIFFSLDKVDGFRREFSLEETSIRHPYAVQERVPNIALYFICFVAPFLLMPIINLITIQSWWDLHNSTLGLILGLSMTGSITQFVKITVGRPRPDLIDRCQPPAGSVDPPFKLTSSSICTQMDPKILQDGFRSFFSGHSSMSFAGLGFLAFYLAGKLHLFDRRGHAGKAWLALSPFAGASLVAISRTMDYRHHWQDVLIGGIVGTFVTYFTYRQYYPSLASELSHRPYSPRIKREEPALPMHHQHANGSGVLHPAEPQPFKVQPSSQGYSQQQQGYNNPFTSPPTHTNELHPERHPSNHGLGRYADHSRDSSQDYELEGTVLRPGLPLDQVWKDGDGEVSTPRQIPPALQSRTGSKQGSTTHERSNTTA</sequence>
<dbReference type="OrthoDB" id="8907274at2759"/>